<keyword evidence="3" id="KW-1003">Cell membrane</keyword>
<keyword evidence="8" id="KW-0449">Lipoprotein</keyword>
<feature type="chain" id="PRO_5042003464" description="Bifunctional inhibitor/plant lipid transfer protein/seed storage helical domain-containing protein" evidence="9">
    <location>
        <begin position="26"/>
        <end position="199"/>
    </location>
</feature>
<keyword evidence="4" id="KW-0336">GPI-anchor</keyword>
<keyword evidence="7" id="KW-0325">Glycoprotein</keyword>
<evidence type="ECO:0000256" key="4">
    <source>
        <dbReference type="ARBA" id="ARBA00022622"/>
    </source>
</evidence>
<name>A0AAE1N0K9_9FABA</name>
<keyword evidence="12" id="KW-1185">Reference proteome</keyword>
<keyword evidence="5 9" id="KW-0732">Signal</keyword>
<evidence type="ECO:0000256" key="7">
    <source>
        <dbReference type="ARBA" id="ARBA00023180"/>
    </source>
</evidence>
<dbReference type="PANTHER" id="PTHR33044">
    <property type="entry name" value="BIFUNCTIONAL INHIBITOR/LIPID-TRANSFER PROTEIN/SEED STORAGE 2S ALBUMIN SUPERFAMILY PROTEIN-RELATED"/>
    <property type="match status" value="1"/>
</dbReference>
<comment type="similarity">
    <text evidence="2">Belongs to the plant LTP family.</text>
</comment>
<gene>
    <name evidence="11" type="ORF">QN277_012269</name>
</gene>
<evidence type="ECO:0000256" key="9">
    <source>
        <dbReference type="SAM" id="SignalP"/>
    </source>
</evidence>
<evidence type="ECO:0000256" key="2">
    <source>
        <dbReference type="ARBA" id="ARBA00009748"/>
    </source>
</evidence>
<feature type="domain" description="Bifunctional inhibitor/plant lipid transfer protein/seed storage helical" evidence="10">
    <location>
        <begin position="46"/>
        <end position="125"/>
    </location>
</feature>
<comment type="caution">
    <text evidence="11">The sequence shown here is derived from an EMBL/GenBank/DDBJ whole genome shotgun (WGS) entry which is preliminary data.</text>
</comment>
<comment type="subcellular location">
    <subcellularLocation>
        <location evidence="1">Cell membrane</location>
        <topology evidence="1">Lipid-anchor</topology>
        <topology evidence="1">GPI-anchor</topology>
    </subcellularLocation>
</comment>
<feature type="signal peptide" evidence="9">
    <location>
        <begin position="1"/>
        <end position="25"/>
    </location>
</feature>
<evidence type="ECO:0000259" key="10">
    <source>
        <dbReference type="Pfam" id="PF14368"/>
    </source>
</evidence>
<dbReference type="Pfam" id="PF14368">
    <property type="entry name" value="LTP_2"/>
    <property type="match status" value="1"/>
</dbReference>
<reference evidence="11" key="1">
    <citation type="submission" date="2023-10" db="EMBL/GenBank/DDBJ databases">
        <title>Chromosome-level genome of the transformable northern wattle, Acacia crassicarpa.</title>
        <authorList>
            <person name="Massaro I."/>
            <person name="Sinha N.R."/>
            <person name="Poethig S."/>
            <person name="Leichty A.R."/>
        </authorList>
    </citation>
    <scope>NUCLEOTIDE SEQUENCE</scope>
    <source>
        <strain evidence="11">Acra3RX</strain>
        <tissue evidence="11">Leaf</tissue>
    </source>
</reference>
<accession>A0AAE1N0K9</accession>
<dbReference type="GO" id="GO:0098552">
    <property type="term" value="C:side of membrane"/>
    <property type="evidence" value="ECO:0007669"/>
    <property type="project" value="UniProtKB-KW"/>
</dbReference>
<protein>
    <recommendedName>
        <fullName evidence="10">Bifunctional inhibitor/plant lipid transfer protein/seed storage helical domain-containing protein</fullName>
    </recommendedName>
</protein>
<evidence type="ECO:0000313" key="11">
    <source>
        <dbReference type="EMBL" id="KAK4280677.1"/>
    </source>
</evidence>
<proteinExistence type="inferred from homology"/>
<keyword evidence="4" id="KW-0472">Membrane</keyword>
<sequence>MTMASNSSLFVLLLLAAAAVSSSSADTNISSLLGGLSQGATVASLHDTMQCMQKLIPCKSFFNISVTEQPPESCCSPLKEMVSDDFECLCRFYKDPQILKSLNVSRHDALHLPKACHIRLRLSKCSKEASAPTTTPPIPTDPATTQAAAAAVIAAVSTANGSNMPSATSTSSSSSTASTKSISYFGVVVAASASFFFMH</sequence>
<dbReference type="InterPro" id="IPR043325">
    <property type="entry name" value="LTSS"/>
</dbReference>
<dbReference type="CDD" id="cd00010">
    <property type="entry name" value="AAI_LTSS"/>
    <property type="match status" value="1"/>
</dbReference>
<evidence type="ECO:0000256" key="3">
    <source>
        <dbReference type="ARBA" id="ARBA00022475"/>
    </source>
</evidence>
<keyword evidence="6" id="KW-1015">Disulfide bond</keyword>
<dbReference type="InterPro" id="IPR016140">
    <property type="entry name" value="Bifunc_inhib/LTP/seed_store"/>
</dbReference>
<evidence type="ECO:0000313" key="12">
    <source>
        <dbReference type="Proteomes" id="UP001293593"/>
    </source>
</evidence>
<dbReference type="Gene3D" id="1.10.110.10">
    <property type="entry name" value="Plant lipid-transfer and hydrophobic proteins"/>
    <property type="match status" value="1"/>
</dbReference>
<dbReference type="Proteomes" id="UP001293593">
    <property type="component" value="Unassembled WGS sequence"/>
</dbReference>
<dbReference type="GO" id="GO:0005886">
    <property type="term" value="C:plasma membrane"/>
    <property type="evidence" value="ECO:0007669"/>
    <property type="project" value="UniProtKB-SubCell"/>
</dbReference>
<evidence type="ECO:0000256" key="5">
    <source>
        <dbReference type="ARBA" id="ARBA00022729"/>
    </source>
</evidence>
<evidence type="ECO:0000256" key="1">
    <source>
        <dbReference type="ARBA" id="ARBA00004609"/>
    </source>
</evidence>
<evidence type="ECO:0000256" key="6">
    <source>
        <dbReference type="ARBA" id="ARBA00023157"/>
    </source>
</evidence>
<dbReference type="SUPFAM" id="SSF47699">
    <property type="entry name" value="Bifunctional inhibitor/lipid-transfer protein/seed storage 2S albumin"/>
    <property type="match status" value="1"/>
</dbReference>
<organism evidence="11 12">
    <name type="scientific">Acacia crassicarpa</name>
    <name type="common">northern wattle</name>
    <dbReference type="NCBI Taxonomy" id="499986"/>
    <lineage>
        <taxon>Eukaryota</taxon>
        <taxon>Viridiplantae</taxon>
        <taxon>Streptophyta</taxon>
        <taxon>Embryophyta</taxon>
        <taxon>Tracheophyta</taxon>
        <taxon>Spermatophyta</taxon>
        <taxon>Magnoliopsida</taxon>
        <taxon>eudicotyledons</taxon>
        <taxon>Gunneridae</taxon>
        <taxon>Pentapetalae</taxon>
        <taxon>rosids</taxon>
        <taxon>fabids</taxon>
        <taxon>Fabales</taxon>
        <taxon>Fabaceae</taxon>
        <taxon>Caesalpinioideae</taxon>
        <taxon>mimosoid clade</taxon>
        <taxon>Acacieae</taxon>
        <taxon>Acacia</taxon>
    </lineage>
</organism>
<dbReference type="InterPro" id="IPR036312">
    <property type="entry name" value="Bifun_inhib/LTP/seed_sf"/>
</dbReference>
<dbReference type="AlphaFoldDB" id="A0AAE1N0K9"/>
<dbReference type="EMBL" id="JAWXYG010000002">
    <property type="protein sequence ID" value="KAK4280677.1"/>
    <property type="molecule type" value="Genomic_DNA"/>
</dbReference>
<evidence type="ECO:0000256" key="8">
    <source>
        <dbReference type="ARBA" id="ARBA00023288"/>
    </source>
</evidence>